<dbReference type="Proteomes" id="UP001153050">
    <property type="component" value="Unassembled WGS sequence"/>
</dbReference>
<keyword evidence="2" id="KW-1185">Reference proteome</keyword>
<sequence length="112" mass="12681">MARFWRDNLDIADRNALGRLLNGEGEDKVTWFFTVELVRVLGALADALRRGDDPRFTRTMAKLAGLDSLALRTFNDDALCWLRFCTKWQGFRPIVCGIFALSRSGDVILGRS</sequence>
<comment type="caution">
    <text evidence="1">The sequence shown here is derived from an EMBL/GenBank/DDBJ whole genome shotgun (WGS) entry which is preliminary data.</text>
</comment>
<gene>
    <name evidence="1" type="ORF">MES5069_270208</name>
</gene>
<evidence type="ECO:0000313" key="2">
    <source>
        <dbReference type="Proteomes" id="UP001153050"/>
    </source>
</evidence>
<accession>A0ABN8JSH9</accession>
<proteinExistence type="predicted"/>
<dbReference type="EMBL" id="CAKXZT010000121">
    <property type="protein sequence ID" value="CAH2401025.1"/>
    <property type="molecule type" value="Genomic_DNA"/>
</dbReference>
<protein>
    <submittedName>
        <fullName evidence="1">Uncharacterized protein</fullName>
    </submittedName>
</protein>
<name>A0ABN8JSH9_9HYPH</name>
<evidence type="ECO:0000313" key="1">
    <source>
        <dbReference type="EMBL" id="CAH2401025.1"/>
    </source>
</evidence>
<reference evidence="1 2" key="1">
    <citation type="submission" date="2022-03" db="EMBL/GenBank/DDBJ databases">
        <authorList>
            <person name="Brunel B."/>
        </authorList>
    </citation>
    <scope>NUCLEOTIDE SEQUENCE [LARGE SCALE GENOMIC DNA]</scope>
    <source>
        <strain evidence="1">STM5069sample</strain>
    </source>
</reference>
<organism evidence="1 2">
    <name type="scientific">Mesorhizobium escarrei</name>
    <dbReference type="NCBI Taxonomy" id="666018"/>
    <lineage>
        <taxon>Bacteria</taxon>
        <taxon>Pseudomonadati</taxon>
        <taxon>Pseudomonadota</taxon>
        <taxon>Alphaproteobacteria</taxon>
        <taxon>Hyphomicrobiales</taxon>
        <taxon>Phyllobacteriaceae</taxon>
        <taxon>Mesorhizobium</taxon>
    </lineage>
</organism>